<accession>V9E397</accession>
<feature type="region of interest" description="Disordered" evidence="1">
    <location>
        <begin position="1"/>
        <end position="22"/>
    </location>
</feature>
<protein>
    <submittedName>
        <fullName evidence="2">Uncharacterized protein</fullName>
    </submittedName>
</protein>
<comment type="caution">
    <text evidence="2">The sequence shown here is derived from an EMBL/GenBank/DDBJ whole genome shotgun (WGS) entry which is preliminary data.</text>
</comment>
<evidence type="ECO:0000313" key="3">
    <source>
        <dbReference type="Proteomes" id="UP000018721"/>
    </source>
</evidence>
<reference evidence="2 3" key="1">
    <citation type="submission" date="2013-11" db="EMBL/GenBank/DDBJ databases">
        <title>The Genome Sequence of Phytophthora parasitica P1569.</title>
        <authorList>
            <consortium name="The Broad Institute Genomics Platform"/>
            <person name="Russ C."/>
            <person name="Tyler B."/>
            <person name="Panabieres F."/>
            <person name="Shan W."/>
            <person name="Tripathy S."/>
            <person name="Grunwald N."/>
            <person name="Machado M."/>
            <person name="Johnson C.S."/>
            <person name="Arredondo F."/>
            <person name="Hong C."/>
            <person name="Coffey M."/>
            <person name="Young S.K."/>
            <person name="Zeng Q."/>
            <person name="Gargeya S."/>
            <person name="Fitzgerald M."/>
            <person name="Abouelleil A."/>
            <person name="Alvarado L."/>
            <person name="Chapman S.B."/>
            <person name="Gainer-Dewar J."/>
            <person name="Goldberg J."/>
            <person name="Griggs A."/>
            <person name="Gujja S."/>
            <person name="Hansen M."/>
            <person name="Howarth C."/>
            <person name="Imamovic A."/>
            <person name="Ireland A."/>
            <person name="Larimer J."/>
            <person name="McCowan C."/>
            <person name="Murphy C."/>
            <person name="Pearson M."/>
            <person name="Poon T.W."/>
            <person name="Priest M."/>
            <person name="Roberts A."/>
            <person name="Saif S."/>
            <person name="Shea T."/>
            <person name="Sykes S."/>
            <person name="Wortman J."/>
            <person name="Nusbaum C."/>
            <person name="Birren B."/>
        </authorList>
    </citation>
    <scope>NUCLEOTIDE SEQUENCE [LARGE SCALE GENOMIC DNA]</scope>
    <source>
        <strain evidence="2 3">P1569</strain>
    </source>
</reference>
<sequence length="105" mass="11673">MNRSTAAEPVVPEFSHPPVKSERHRNLNTLYTIASKKAIPYPLPSISPSAPASQSRGPSITFLTVIDVHNNLKTRLRISCSCPYRQTRFSLSKGPRFDSSIAIYC</sequence>
<evidence type="ECO:0000313" key="2">
    <source>
        <dbReference type="EMBL" id="ETI33426.1"/>
    </source>
</evidence>
<dbReference type="AlphaFoldDB" id="V9E397"/>
<organism evidence="2 3">
    <name type="scientific">Phytophthora nicotianae P1569</name>
    <dbReference type="NCBI Taxonomy" id="1317065"/>
    <lineage>
        <taxon>Eukaryota</taxon>
        <taxon>Sar</taxon>
        <taxon>Stramenopiles</taxon>
        <taxon>Oomycota</taxon>
        <taxon>Peronosporomycetes</taxon>
        <taxon>Peronosporales</taxon>
        <taxon>Peronosporaceae</taxon>
        <taxon>Phytophthora</taxon>
    </lineage>
</organism>
<dbReference type="HOGENOM" id="CLU_2241922_0_0_1"/>
<evidence type="ECO:0000256" key="1">
    <source>
        <dbReference type="SAM" id="MobiDB-lite"/>
    </source>
</evidence>
<name>V9E397_PHYNI</name>
<keyword evidence="3" id="KW-1185">Reference proteome</keyword>
<proteinExistence type="predicted"/>
<dbReference type="Proteomes" id="UP000018721">
    <property type="component" value="Unassembled WGS sequence"/>
</dbReference>
<dbReference type="EMBL" id="ANIZ01003456">
    <property type="protein sequence ID" value="ETI33426.1"/>
    <property type="molecule type" value="Genomic_DNA"/>
</dbReference>
<gene>
    <name evidence="2" type="ORF">F443_19895</name>
</gene>